<comment type="caution">
    <text evidence="1">The sequence shown here is derived from an EMBL/GenBank/DDBJ whole genome shotgun (WGS) entry which is preliminary data.</text>
</comment>
<protein>
    <submittedName>
        <fullName evidence="1">Uncharacterized protein</fullName>
    </submittedName>
</protein>
<sequence>MPARYRPIRTLRRRTVLPARCGSPEANAPIYEDEMELLIADGSAGTLASRKGLLLSSSAAW</sequence>
<organism evidence="1 2">
    <name type="scientific">Nonomuraea antimicrobica</name>
    <dbReference type="NCBI Taxonomy" id="561173"/>
    <lineage>
        <taxon>Bacteria</taxon>
        <taxon>Bacillati</taxon>
        <taxon>Actinomycetota</taxon>
        <taxon>Actinomycetes</taxon>
        <taxon>Streptosporangiales</taxon>
        <taxon>Streptosporangiaceae</taxon>
        <taxon>Nonomuraea</taxon>
    </lineage>
</organism>
<proteinExistence type="predicted"/>
<name>A0ABP7BMW3_9ACTN</name>
<dbReference type="Proteomes" id="UP001500902">
    <property type="component" value="Unassembled WGS sequence"/>
</dbReference>
<gene>
    <name evidence="1" type="ORF">GCM10022224_030970</name>
</gene>
<evidence type="ECO:0000313" key="2">
    <source>
        <dbReference type="Proteomes" id="UP001500902"/>
    </source>
</evidence>
<dbReference type="EMBL" id="BAAAZP010000057">
    <property type="protein sequence ID" value="GAA3664646.1"/>
    <property type="molecule type" value="Genomic_DNA"/>
</dbReference>
<accession>A0ABP7BMW3</accession>
<evidence type="ECO:0000313" key="1">
    <source>
        <dbReference type="EMBL" id="GAA3664646.1"/>
    </source>
</evidence>
<reference evidence="2" key="1">
    <citation type="journal article" date="2019" name="Int. J. Syst. Evol. Microbiol.">
        <title>The Global Catalogue of Microorganisms (GCM) 10K type strain sequencing project: providing services to taxonomists for standard genome sequencing and annotation.</title>
        <authorList>
            <consortium name="The Broad Institute Genomics Platform"/>
            <consortium name="The Broad Institute Genome Sequencing Center for Infectious Disease"/>
            <person name="Wu L."/>
            <person name="Ma J."/>
        </authorList>
    </citation>
    <scope>NUCLEOTIDE SEQUENCE [LARGE SCALE GENOMIC DNA]</scope>
    <source>
        <strain evidence="2">JCM 16904</strain>
    </source>
</reference>
<keyword evidence="2" id="KW-1185">Reference proteome</keyword>